<dbReference type="Proteomes" id="UP001310022">
    <property type="component" value="Unassembled WGS sequence"/>
</dbReference>
<comment type="caution">
    <text evidence="2">The sequence shown here is derived from an EMBL/GenBank/DDBJ whole genome shotgun (WGS) entry which is preliminary data.</text>
</comment>
<keyword evidence="3" id="KW-1185">Reference proteome</keyword>
<proteinExistence type="predicted"/>
<evidence type="ECO:0000313" key="3">
    <source>
        <dbReference type="Proteomes" id="UP001310022"/>
    </source>
</evidence>
<evidence type="ECO:0000313" key="2">
    <source>
        <dbReference type="EMBL" id="GJM64653.1"/>
    </source>
</evidence>
<keyword evidence="1" id="KW-0812">Transmembrane</keyword>
<dbReference type="AlphaFoldDB" id="A0AAN4W4T8"/>
<accession>A0AAN4W4T8</accession>
<protein>
    <submittedName>
        <fullName evidence="2">Uncharacterized protein</fullName>
    </submittedName>
</protein>
<dbReference type="EMBL" id="BQKE01000006">
    <property type="protein sequence ID" value="GJM64653.1"/>
    <property type="molecule type" value="Genomic_DNA"/>
</dbReference>
<keyword evidence="1" id="KW-0472">Membrane</keyword>
<gene>
    <name evidence="2" type="ORF">PEDI_52050</name>
</gene>
<evidence type="ECO:0000256" key="1">
    <source>
        <dbReference type="SAM" id="Phobius"/>
    </source>
</evidence>
<name>A0AAN4W4T8_9BACT</name>
<dbReference type="RefSeq" id="WP_338239718.1">
    <property type="nucleotide sequence ID" value="NZ_BQKE01000006.1"/>
</dbReference>
<feature type="transmembrane region" description="Helical" evidence="1">
    <location>
        <begin position="12"/>
        <end position="29"/>
    </location>
</feature>
<sequence>MIFSLILKYWKEILNALIIIAVVVAVFLLNPGNIFGGGIKLKQTANNVSEIKEIGELVTAEYYGEVISTIDQSKLNFINSDDLNVDPNEVFRELKEDLYGIYLNEKNSEPTKKGLFQWSKRNKTKKILEKSIENQIIPDIASNDTLGLILEYYWFYINDKAFSEKIKLEKQKQIKVLWNLLKEIIEASETKNKDEFISFLSDDLPAHRDFLFSDYHYFKRKMSLPKNQRKQILSMVGRGWVKAGLDFGELNKSNFVLSEETGVVHIFGVEPKILNADINPWFIPEKKIPGFEIIESNRHVNFRDAIAVKTHCIDKLKRKSIEAGILEQAGEQAEETLKNFISLLTETKINKVYLHTNALSLRIREYAADEFINFEEIKSINTLIEKQIDSVFTLNEAKTNRIRNTEIKNALESQLQGAVQNLKTFPFEKSELGLSLFSEAYYRILSDSLLDHKELAEIHKLQVYTKDSLKLKENLEAQDIYLHDLWFTDNIDNILNFNEFVTSIWLKTHSTFKIDTVVLNNDTTSVISSIGRKELVFKSKSKSSDKPITVPIISDLPTDILQELFSTENNNLWNDLLSSNDLKKKIGYDVIHSQIDGSPEVKKDTFPEKIVFRMNDSFLEEINITESEINPIVKKDFLFKSLSGMDSTKLTYHYNLPFDSLKQMIYSGNGVFWNRVLKDKDLKKILEYKAIQGPKTDTLLLSKSELPENLVFIGQDSIISEIDSIQVELEITDSKNCSVNCYTILYKNKEKAHGTGVNAITNEIFNRYWIKANEGFFTKANRYFTEKTEDSEFQNLVMDWSNKILQK</sequence>
<organism evidence="2 3">
    <name type="scientific">Persicobacter diffluens</name>
    <dbReference type="NCBI Taxonomy" id="981"/>
    <lineage>
        <taxon>Bacteria</taxon>
        <taxon>Pseudomonadati</taxon>
        <taxon>Bacteroidota</taxon>
        <taxon>Cytophagia</taxon>
        <taxon>Cytophagales</taxon>
        <taxon>Persicobacteraceae</taxon>
        <taxon>Persicobacter</taxon>
    </lineage>
</organism>
<keyword evidence="1" id="KW-1133">Transmembrane helix</keyword>
<reference evidence="2 3" key="1">
    <citation type="submission" date="2021-12" db="EMBL/GenBank/DDBJ databases">
        <title>Genome sequencing of bacteria with rrn-lacking chromosome and rrn-plasmid.</title>
        <authorList>
            <person name="Anda M."/>
            <person name="Iwasaki W."/>
        </authorList>
    </citation>
    <scope>NUCLEOTIDE SEQUENCE [LARGE SCALE GENOMIC DNA]</scope>
    <source>
        <strain evidence="2 3">NBRC 15940</strain>
    </source>
</reference>